<dbReference type="SMART" id="SM00360">
    <property type="entry name" value="RRM"/>
    <property type="match status" value="1"/>
</dbReference>
<dbReference type="InParanoid" id="A0A1Q3D194"/>
<reference evidence="5" key="1">
    <citation type="submission" date="2016-04" db="EMBL/GenBank/DDBJ databases">
        <title>Cephalotus genome sequencing.</title>
        <authorList>
            <person name="Fukushima K."/>
            <person name="Hasebe M."/>
            <person name="Fang X."/>
        </authorList>
    </citation>
    <scope>NUCLEOTIDE SEQUENCE [LARGE SCALE GENOMIC DNA]</scope>
    <source>
        <strain evidence="5">cv. St1</strain>
    </source>
</reference>
<dbReference type="GO" id="GO:0003723">
    <property type="term" value="F:RNA binding"/>
    <property type="evidence" value="ECO:0007669"/>
    <property type="project" value="UniProtKB-UniRule"/>
</dbReference>
<dbReference type="PROSITE" id="PS50102">
    <property type="entry name" value="RRM"/>
    <property type="match status" value="1"/>
</dbReference>
<evidence type="ECO:0000256" key="1">
    <source>
        <dbReference type="ARBA" id="ARBA00022884"/>
    </source>
</evidence>
<dbReference type="Pfam" id="PF00076">
    <property type="entry name" value="RRM_1"/>
    <property type="match status" value="1"/>
</dbReference>
<dbReference type="InterPro" id="IPR035979">
    <property type="entry name" value="RBD_domain_sf"/>
</dbReference>
<dbReference type="STRING" id="3775.A0A1Q3D194"/>
<comment type="caution">
    <text evidence="4">The sequence shown here is derived from an EMBL/GenBank/DDBJ whole genome shotgun (WGS) entry which is preliminary data.</text>
</comment>
<evidence type="ECO:0000313" key="5">
    <source>
        <dbReference type="Proteomes" id="UP000187406"/>
    </source>
</evidence>
<proteinExistence type="predicted"/>
<dbReference type="OrthoDB" id="439808at2759"/>
<dbReference type="InterPro" id="IPR000504">
    <property type="entry name" value="RRM_dom"/>
</dbReference>
<evidence type="ECO:0000259" key="3">
    <source>
        <dbReference type="PROSITE" id="PS50102"/>
    </source>
</evidence>
<accession>A0A1Q3D194</accession>
<organism evidence="4 5">
    <name type="scientific">Cephalotus follicularis</name>
    <name type="common">Albany pitcher plant</name>
    <dbReference type="NCBI Taxonomy" id="3775"/>
    <lineage>
        <taxon>Eukaryota</taxon>
        <taxon>Viridiplantae</taxon>
        <taxon>Streptophyta</taxon>
        <taxon>Embryophyta</taxon>
        <taxon>Tracheophyta</taxon>
        <taxon>Spermatophyta</taxon>
        <taxon>Magnoliopsida</taxon>
        <taxon>eudicotyledons</taxon>
        <taxon>Gunneridae</taxon>
        <taxon>Pentapetalae</taxon>
        <taxon>rosids</taxon>
        <taxon>fabids</taxon>
        <taxon>Oxalidales</taxon>
        <taxon>Cephalotaceae</taxon>
        <taxon>Cephalotus</taxon>
    </lineage>
</organism>
<dbReference type="PANTHER" id="PTHR11176">
    <property type="entry name" value="BOULE-RELATED"/>
    <property type="match status" value="1"/>
</dbReference>
<dbReference type="FunFam" id="3.30.70.330:FF:000250">
    <property type="entry name" value="RNA-binding (RRM/RBD/RNP motifs) family protein"/>
    <property type="match status" value="1"/>
</dbReference>
<dbReference type="SUPFAM" id="SSF54928">
    <property type="entry name" value="RNA-binding domain, RBD"/>
    <property type="match status" value="1"/>
</dbReference>
<gene>
    <name evidence="4" type="ORF">CFOL_v3_29614</name>
</gene>
<evidence type="ECO:0000256" key="2">
    <source>
        <dbReference type="PROSITE-ProRule" id="PRU00176"/>
    </source>
</evidence>
<feature type="domain" description="RRM" evidence="3">
    <location>
        <begin position="27"/>
        <end position="104"/>
    </location>
</feature>
<dbReference type="CDD" id="cd12384">
    <property type="entry name" value="RRM_RBM24_RBM38_like"/>
    <property type="match status" value="1"/>
</dbReference>
<dbReference type="AlphaFoldDB" id="A0A1Q3D194"/>
<dbReference type="InterPro" id="IPR012677">
    <property type="entry name" value="Nucleotide-bd_a/b_plait_sf"/>
</dbReference>
<sequence length="289" mass="31588">MEYHNRRHQHHQEMGSYGYGFGDTTYTKVFVGGLAWETKSQTLHRYFEQFGDILEAVVITDKHTGRSKGYGFVTFRDPECARRACADPSPLIDGRRANCNLASLGRPRPPPPSLLPPNFGTPLNYYGNLRAAARLYGNLQASRGAHIRSPSPSYNQTVSHGYQPGFMYPPYVYTSYGSEFVHPQNVYNPYMSQPYLQLYGGPGSINTGVYSQGQLGQHLPRGHGYMYGIPGQNIVQFSGSNVNEASTAVIPTIQAQYPTGIAAPATGQAQVIVAAPSPQITSGSDQTTG</sequence>
<name>A0A1Q3D194_CEPFO</name>
<dbReference type="Proteomes" id="UP000187406">
    <property type="component" value="Unassembled WGS sequence"/>
</dbReference>
<dbReference type="PANTHER" id="PTHR11176:SF57">
    <property type="entry name" value="PROTEIN BOULE"/>
    <property type="match status" value="1"/>
</dbReference>
<dbReference type="EMBL" id="BDDD01003812">
    <property type="protein sequence ID" value="GAV86181.1"/>
    <property type="molecule type" value="Genomic_DNA"/>
</dbReference>
<keyword evidence="5" id="KW-1185">Reference proteome</keyword>
<evidence type="ECO:0000313" key="4">
    <source>
        <dbReference type="EMBL" id="GAV86181.1"/>
    </source>
</evidence>
<dbReference type="Gene3D" id="3.30.70.330">
    <property type="match status" value="1"/>
</dbReference>
<keyword evidence="1 2" id="KW-0694">RNA-binding</keyword>
<protein>
    <submittedName>
        <fullName evidence="4">RRM_1 domain-containing protein</fullName>
    </submittedName>
</protein>